<keyword evidence="2" id="KW-1185">Reference proteome</keyword>
<dbReference type="Proteomes" id="UP000031950">
    <property type="component" value="Unassembled WGS sequence"/>
</dbReference>
<comment type="caution">
    <text evidence="1">The sequence shown here is derived from an EMBL/GenBank/DDBJ whole genome shotgun (WGS) entry which is preliminary data.</text>
</comment>
<dbReference type="PANTHER" id="PTHR48098:SF1">
    <property type="entry name" value="DIACYLGLYCEROL ACYLTRANSFERASE_MYCOLYLTRANSFERASE AG85A"/>
    <property type="match status" value="1"/>
</dbReference>
<evidence type="ECO:0000313" key="2">
    <source>
        <dbReference type="Proteomes" id="UP000031950"/>
    </source>
</evidence>
<dbReference type="Gene3D" id="3.40.50.1820">
    <property type="entry name" value="alpha/beta hydrolase"/>
    <property type="match status" value="1"/>
</dbReference>
<proteinExistence type="predicted"/>
<dbReference type="InterPro" id="IPR050583">
    <property type="entry name" value="Mycobacterial_A85_antigen"/>
</dbReference>
<protein>
    <submittedName>
        <fullName evidence="1">Putative esterase</fullName>
    </submittedName>
</protein>
<dbReference type="GO" id="GO:0016747">
    <property type="term" value="F:acyltransferase activity, transferring groups other than amino-acyl groups"/>
    <property type="evidence" value="ECO:0007669"/>
    <property type="project" value="TreeGrafter"/>
</dbReference>
<dbReference type="InterPro" id="IPR029058">
    <property type="entry name" value="AB_hydrolase_fold"/>
</dbReference>
<reference evidence="1 2" key="1">
    <citation type="submission" date="2015-01" db="EMBL/GenBank/DDBJ databases">
        <title>Genome sequence of Jeotgalibacillus alimentarius.</title>
        <authorList>
            <person name="Goh K.M."/>
            <person name="Chan K.-G."/>
            <person name="Yaakop A.S."/>
            <person name="Ee R."/>
            <person name="Gan H.M."/>
            <person name="Chan C.S."/>
        </authorList>
    </citation>
    <scope>NUCLEOTIDE SEQUENCE [LARGE SCALE GENOMIC DNA]</scope>
    <source>
        <strain evidence="1 2">YKJ-13</strain>
    </source>
</reference>
<dbReference type="STRING" id="135826.KP77_33700"/>
<dbReference type="PATRIC" id="fig|135826.4.peg.3347"/>
<dbReference type="PANTHER" id="PTHR48098">
    <property type="entry name" value="ENTEROCHELIN ESTERASE-RELATED"/>
    <property type="match status" value="1"/>
</dbReference>
<evidence type="ECO:0000313" key="1">
    <source>
        <dbReference type="EMBL" id="KIL42740.1"/>
    </source>
</evidence>
<dbReference type="AlphaFoldDB" id="A0A0C2QXC4"/>
<organism evidence="1 2">
    <name type="scientific">Jeotgalibacillus alimentarius</name>
    <dbReference type="NCBI Taxonomy" id="135826"/>
    <lineage>
        <taxon>Bacteria</taxon>
        <taxon>Bacillati</taxon>
        <taxon>Bacillota</taxon>
        <taxon>Bacilli</taxon>
        <taxon>Bacillales</taxon>
        <taxon>Caryophanaceae</taxon>
        <taxon>Jeotgalibacillus</taxon>
    </lineage>
</organism>
<dbReference type="SUPFAM" id="SSF53474">
    <property type="entry name" value="alpha/beta-Hydrolases"/>
    <property type="match status" value="1"/>
</dbReference>
<dbReference type="InterPro" id="IPR000801">
    <property type="entry name" value="Esterase-like"/>
</dbReference>
<gene>
    <name evidence="1" type="ORF">KP77_33700</name>
</gene>
<dbReference type="Pfam" id="PF00756">
    <property type="entry name" value="Esterase"/>
    <property type="match status" value="1"/>
</dbReference>
<dbReference type="EMBL" id="JXRQ01000030">
    <property type="protein sequence ID" value="KIL42740.1"/>
    <property type="molecule type" value="Genomic_DNA"/>
</dbReference>
<sequence>MPLFEINLSSAALGIETSLNVVLPISADQKVLSEEHTYSYGSRKFPVMYLLHGASDDYSGWMRRTSIERYANEKGIAVVMPSADLSAYTDMKHGHAYWTYISEELPAFIEATFPVSAKREDTYAAGLSMGGYGAFKLALRKPEKFAAAASLSGALDMADRVQKDRKYDNAFGDHADLTGTENDLLHLVKTASGDLPRLFQACGTEDFLYEDNIRFKKLAEEHGLDLTYEEEPGDHNWAYWDMKIKRVLEWL</sequence>
<dbReference type="RefSeq" id="WP_041123869.1">
    <property type="nucleotide sequence ID" value="NZ_JXRQ01000030.1"/>
</dbReference>
<accession>A0A0C2QXC4</accession>
<name>A0A0C2QXC4_9BACL</name>
<dbReference type="OrthoDB" id="9803578at2"/>